<organism evidence="2">
    <name type="scientific">Oryza glumipatula</name>
    <dbReference type="NCBI Taxonomy" id="40148"/>
    <lineage>
        <taxon>Eukaryota</taxon>
        <taxon>Viridiplantae</taxon>
        <taxon>Streptophyta</taxon>
        <taxon>Embryophyta</taxon>
        <taxon>Tracheophyta</taxon>
        <taxon>Spermatophyta</taxon>
        <taxon>Magnoliopsida</taxon>
        <taxon>Liliopsida</taxon>
        <taxon>Poales</taxon>
        <taxon>Poaceae</taxon>
        <taxon>BOP clade</taxon>
        <taxon>Oryzoideae</taxon>
        <taxon>Oryzeae</taxon>
        <taxon>Oryzinae</taxon>
        <taxon>Oryza</taxon>
    </lineage>
</organism>
<dbReference type="EnsemblPlants" id="OGLUM11G09020.1">
    <property type="protein sequence ID" value="OGLUM11G09020.1"/>
    <property type="gene ID" value="OGLUM11G09020"/>
</dbReference>
<dbReference type="AlphaFoldDB" id="A0A0E0BHP0"/>
<dbReference type="HOGENOM" id="CLU_898274_0_0_1"/>
<reference evidence="2" key="2">
    <citation type="submission" date="2018-05" db="EMBL/GenBank/DDBJ databases">
        <title>OgluRS3 (Oryza glumaepatula Reference Sequence Version 3).</title>
        <authorList>
            <person name="Zhang J."/>
            <person name="Kudrna D."/>
            <person name="Lee S."/>
            <person name="Talag J."/>
            <person name="Welchert J."/>
            <person name="Wing R.A."/>
        </authorList>
    </citation>
    <scope>NUCLEOTIDE SEQUENCE [LARGE SCALE GENOMIC DNA]</scope>
</reference>
<evidence type="ECO:0008006" key="4">
    <source>
        <dbReference type="Google" id="ProtNLM"/>
    </source>
</evidence>
<proteinExistence type="predicted"/>
<feature type="region of interest" description="Disordered" evidence="1">
    <location>
        <begin position="250"/>
        <end position="285"/>
    </location>
</feature>
<protein>
    <recommendedName>
        <fullName evidence="4">DUF834 domain-containing protein</fullName>
    </recommendedName>
</protein>
<dbReference type="Proteomes" id="UP000026961">
    <property type="component" value="Chromosome 11"/>
</dbReference>
<feature type="compositionally biased region" description="Low complexity" evidence="1">
    <location>
        <begin position="39"/>
        <end position="48"/>
    </location>
</feature>
<feature type="compositionally biased region" description="Basic and acidic residues" evidence="1">
    <location>
        <begin position="263"/>
        <end position="278"/>
    </location>
</feature>
<sequence length="310" mass="32556">MPPPPSPASAATHGSPLLPIRCIVIQRRNRNRGEGLGGEAAAPAMLMPSSLGRRQHGWRPPPATSGQKCEKSSSSGGGGVAAYQVQEKRPRRRGPRGDGGAGRQSSWIPVLWIPADVRGRGGDVWRAGTVVKRESGEDKVEVAVKTTSRWRRIRRQGSASCRAGWHRGRTAERASGDGGEEDGEGEAARASGDSGEEGVEGEAATVEMAERPSGDGACRLPWPPPWPPVAIAISLGHLMATCAGREAVVNGEGWHGGSGRGGRGGEGERAADKDEKAVSKTAKTAYGEPSRRYELAKGQCAESSPHSCIR</sequence>
<feature type="region of interest" description="Disordered" evidence="1">
    <location>
        <begin position="33"/>
        <end position="104"/>
    </location>
</feature>
<evidence type="ECO:0000313" key="2">
    <source>
        <dbReference type="EnsemblPlants" id="OGLUM11G09020.1"/>
    </source>
</evidence>
<feature type="region of interest" description="Disordered" evidence="1">
    <location>
        <begin position="161"/>
        <end position="205"/>
    </location>
</feature>
<accession>A0A0E0BHP0</accession>
<evidence type="ECO:0000256" key="1">
    <source>
        <dbReference type="SAM" id="MobiDB-lite"/>
    </source>
</evidence>
<feature type="compositionally biased region" description="Gly residues" evidence="1">
    <location>
        <begin position="253"/>
        <end position="262"/>
    </location>
</feature>
<keyword evidence="3" id="KW-1185">Reference proteome</keyword>
<name>A0A0E0BHP0_9ORYZ</name>
<dbReference type="Gramene" id="OGLUM11G09020.1">
    <property type="protein sequence ID" value="OGLUM11G09020.1"/>
    <property type="gene ID" value="OGLUM11G09020"/>
</dbReference>
<reference evidence="2" key="1">
    <citation type="submission" date="2015-04" db="UniProtKB">
        <authorList>
            <consortium name="EnsemblPlants"/>
        </authorList>
    </citation>
    <scope>IDENTIFICATION</scope>
</reference>
<evidence type="ECO:0000313" key="3">
    <source>
        <dbReference type="Proteomes" id="UP000026961"/>
    </source>
</evidence>